<dbReference type="Pfam" id="PF18074">
    <property type="entry name" value="PriA_C"/>
    <property type="match status" value="1"/>
</dbReference>
<name>U7D7C2_9BACT</name>
<proteinExistence type="inferred from homology"/>
<evidence type="ECO:0000256" key="1">
    <source>
        <dbReference type="ARBA" id="ARBA00022515"/>
    </source>
</evidence>
<dbReference type="InterPro" id="IPR041222">
    <property type="entry name" value="PriA_3primeBD"/>
</dbReference>
<dbReference type="GO" id="GO:1990077">
    <property type="term" value="C:primosome complex"/>
    <property type="evidence" value="ECO:0007669"/>
    <property type="project" value="UniProtKB-UniRule"/>
</dbReference>
<dbReference type="Pfam" id="PF17764">
    <property type="entry name" value="PriA_3primeBD"/>
    <property type="match status" value="1"/>
</dbReference>
<dbReference type="PANTHER" id="PTHR30580">
    <property type="entry name" value="PRIMOSOMAL PROTEIN N"/>
    <property type="match status" value="1"/>
</dbReference>
<keyword evidence="5 12" id="KW-0378">Hydrolase</keyword>
<dbReference type="InterPro" id="IPR042115">
    <property type="entry name" value="PriA_3primeBD_sf"/>
</dbReference>
<evidence type="ECO:0000256" key="11">
    <source>
        <dbReference type="ARBA" id="ARBA00048988"/>
    </source>
</evidence>
<evidence type="ECO:0000256" key="2">
    <source>
        <dbReference type="ARBA" id="ARBA00022705"/>
    </source>
</evidence>
<dbReference type="PROSITE" id="PS51194">
    <property type="entry name" value="HELICASE_CTER"/>
    <property type="match status" value="1"/>
</dbReference>
<comment type="catalytic activity">
    <reaction evidence="11 12">
        <text>ATP + H2O = ADP + phosphate + H(+)</text>
        <dbReference type="Rhea" id="RHEA:13065"/>
        <dbReference type="ChEBI" id="CHEBI:15377"/>
        <dbReference type="ChEBI" id="CHEBI:15378"/>
        <dbReference type="ChEBI" id="CHEBI:30616"/>
        <dbReference type="ChEBI" id="CHEBI:43474"/>
        <dbReference type="ChEBI" id="CHEBI:456216"/>
        <dbReference type="EC" id="5.6.2.4"/>
    </reaction>
</comment>
<dbReference type="PANTHER" id="PTHR30580:SF0">
    <property type="entry name" value="PRIMOSOMAL PROTEIN N"/>
    <property type="match status" value="1"/>
</dbReference>
<dbReference type="SMART" id="SM00487">
    <property type="entry name" value="DEXDc"/>
    <property type="match status" value="1"/>
</dbReference>
<dbReference type="PATRIC" id="fig|1313304.3.peg.593"/>
<keyword evidence="10 12" id="KW-0413">Isomerase</keyword>
<feature type="binding site" evidence="12">
    <location>
        <position position="432"/>
    </location>
    <ligand>
        <name>Zn(2+)</name>
        <dbReference type="ChEBI" id="CHEBI:29105"/>
        <label>2</label>
    </ligand>
</feature>
<comment type="subunit">
    <text evidence="12">Component of the replication restart primosome.</text>
</comment>
<dbReference type="CDD" id="cd18804">
    <property type="entry name" value="SF2_C_priA"/>
    <property type="match status" value="1"/>
</dbReference>
<dbReference type="InterPro" id="IPR001650">
    <property type="entry name" value="Helicase_C-like"/>
</dbReference>
<evidence type="ECO:0000256" key="12">
    <source>
        <dbReference type="HAMAP-Rule" id="MF_00983"/>
    </source>
</evidence>
<dbReference type="InterPro" id="IPR041236">
    <property type="entry name" value="PriA_C"/>
</dbReference>
<feature type="binding site" evidence="12">
    <location>
        <position position="453"/>
    </location>
    <ligand>
        <name>Zn(2+)</name>
        <dbReference type="ChEBI" id="CHEBI:29105"/>
        <label>2</label>
    </ligand>
</feature>
<dbReference type="Pfam" id="PF00270">
    <property type="entry name" value="DEAD"/>
    <property type="match status" value="1"/>
</dbReference>
<keyword evidence="2 12" id="KW-0235">DNA replication</keyword>
<dbReference type="SUPFAM" id="SSF52540">
    <property type="entry name" value="P-loop containing nucleoside triphosphate hydrolases"/>
    <property type="match status" value="2"/>
</dbReference>
<sequence>MSLHGVFDYAIPETMRSRVQVGMPVHVSLQNRTLWGIVLEIRASSSVSRLKPLLQLDEESWNESSCSLITLYSWISTYYHTPVGDVFKPLLKGGVQSVAPKTRQVYSLSSSPPEQMTPRQKEMYERVRKYRGTVSRQELRTIHGLSEYMIRSFITMGVLRAHTEQVYRNPSVKSGASFEPEGVLSTQQQQIYEGIISGDGRPALIHGVTGSGKTLLYQELARYVLQKGMGVLILVPEISLTPQTVSRFVSVLGDTVAVFHSRMSAGERRDSMDQILQKKKRVLIGARSSILAPLPSPGLIIVDEEHDGSYKQDAPAPRYHARDVAVMRGHLQGAQVVLGSATPSIESYENAQSGKYSLYTLSERFGEAALPQIDVVDMKPLITQGEAAPLSPLLRREMEYALWNNRQIILLFNRRGFSRSRICSSCGEVHMCPHCSVNMVYHRNGDQLRCHHCGFVETPEGNCPTCGAQEMVLAGTGIQKVEEYLSQYFPHARVLRMDHDTTRKKDGHSQIIYQFESRKADILLGTQMVAKGLNFPGVSLVGVLQADTALSVPDFRGSERLFQLLMQVAGRAGRTDNLGKVVLQTFSPQAPAITYAAAHDYAGFFFQERADRSHMRYPPFSYLARLLFVSKQEDSLMTVSEAMARMIQKEVSHKTAVLGPVAASIARIKKEFRATILLKSSDRQELHRVLTRVEQARVSTVKNVRIAIDVDPNSME</sequence>
<dbReference type="CDD" id="cd17929">
    <property type="entry name" value="DEXHc_priA"/>
    <property type="match status" value="1"/>
</dbReference>
<dbReference type="Pfam" id="PF00271">
    <property type="entry name" value="Helicase_C"/>
    <property type="match status" value="1"/>
</dbReference>
<comment type="caution">
    <text evidence="15">The sequence shown here is derived from an EMBL/GenBank/DDBJ whole genome shotgun (WGS) entry which is preliminary data.</text>
</comment>
<evidence type="ECO:0000256" key="9">
    <source>
        <dbReference type="ARBA" id="ARBA00023125"/>
    </source>
</evidence>
<dbReference type="FunFam" id="3.40.50.300:FF:000489">
    <property type="entry name" value="Primosome assembly protein PriA"/>
    <property type="match status" value="1"/>
</dbReference>
<keyword evidence="3 12" id="KW-0479">Metal-binding</keyword>
<evidence type="ECO:0000256" key="5">
    <source>
        <dbReference type="ARBA" id="ARBA00022801"/>
    </source>
</evidence>
<dbReference type="Gene3D" id="3.40.50.300">
    <property type="entry name" value="P-loop containing nucleotide triphosphate hydrolases"/>
    <property type="match status" value="2"/>
</dbReference>
<feature type="binding site" evidence="12">
    <location>
        <position position="463"/>
    </location>
    <ligand>
        <name>Zn(2+)</name>
        <dbReference type="ChEBI" id="CHEBI:29105"/>
        <label>1</label>
    </ligand>
</feature>
<reference evidence="15 16" key="1">
    <citation type="journal article" date="2013" name="Environ. Microbiol.">
        <title>Genome analysis of Chitinivibrio alkaliphilus gen. nov., sp. nov., a novel extremely haloalkaliphilic anaerobic chitinolytic bacterium from the candidate phylum Termite Group 3.</title>
        <authorList>
            <person name="Sorokin D.Y."/>
            <person name="Gumerov V.M."/>
            <person name="Rakitin A.L."/>
            <person name="Beletsky A.V."/>
            <person name="Damste J.S."/>
            <person name="Muyzer G."/>
            <person name="Mardanov A.V."/>
            <person name="Ravin N.V."/>
        </authorList>
    </citation>
    <scope>NUCLEOTIDE SEQUENCE [LARGE SCALE GENOMIC DNA]</scope>
    <source>
        <strain evidence="15 16">ACht1</strain>
    </source>
</reference>
<dbReference type="InterPro" id="IPR040498">
    <property type="entry name" value="PriA_CRR"/>
</dbReference>
<dbReference type="InterPro" id="IPR027417">
    <property type="entry name" value="P-loop_NTPase"/>
</dbReference>
<dbReference type="EMBL" id="ASJR01000004">
    <property type="protein sequence ID" value="ERP38845.1"/>
    <property type="molecule type" value="Genomic_DNA"/>
</dbReference>
<keyword evidence="16" id="KW-1185">Reference proteome</keyword>
<evidence type="ECO:0000313" key="16">
    <source>
        <dbReference type="Proteomes" id="UP000017148"/>
    </source>
</evidence>
<dbReference type="GO" id="GO:0006310">
    <property type="term" value="P:DNA recombination"/>
    <property type="evidence" value="ECO:0007669"/>
    <property type="project" value="InterPro"/>
</dbReference>
<dbReference type="STRING" id="1313304.CALK_0618"/>
<dbReference type="GO" id="GO:0008270">
    <property type="term" value="F:zinc ion binding"/>
    <property type="evidence" value="ECO:0007669"/>
    <property type="project" value="UniProtKB-UniRule"/>
</dbReference>
<dbReference type="Gene3D" id="3.40.1440.60">
    <property type="entry name" value="PriA, 3(prime) DNA-binding domain"/>
    <property type="match status" value="1"/>
</dbReference>
<dbReference type="GO" id="GO:0043138">
    <property type="term" value="F:3'-5' DNA helicase activity"/>
    <property type="evidence" value="ECO:0007669"/>
    <property type="project" value="UniProtKB-EC"/>
</dbReference>
<evidence type="ECO:0000259" key="13">
    <source>
        <dbReference type="PROSITE" id="PS51192"/>
    </source>
</evidence>
<dbReference type="Pfam" id="PF18319">
    <property type="entry name" value="Zn_ribbon_PriA"/>
    <property type="match status" value="1"/>
</dbReference>
<dbReference type="GO" id="GO:0006270">
    <property type="term" value="P:DNA replication initiation"/>
    <property type="evidence" value="ECO:0007669"/>
    <property type="project" value="TreeGrafter"/>
</dbReference>
<comment type="similarity">
    <text evidence="12">Belongs to the helicase family. PriA subfamily.</text>
</comment>
<evidence type="ECO:0000259" key="14">
    <source>
        <dbReference type="PROSITE" id="PS51194"/>
    </source>
</evidence>
<dbReference type="SMART" id="SM00490">
    <property type="entry name" value="HELICc"/>
    <property type="match status" value="1"/>
</dbReference>
<evidence type="ECO:0000256" key="8">
    <source>
        <dbReference type="ARBA" id="ARBA00022840"/>
    </source>
</evidence>
<dbReference type="InterPro" id="IPR011545">
    <property type="entry name" value="DEAD/DEAH_box_helicase_dom"/>
</dbReference>
<dbReference type="GO" id="GO:0016887">
    <property type="term" value="F:ATP hydrolysis activity"/>
    <property type="evidence" value="ECO:0007669"/>
    <property type="project" value="RHEA"/>
</dbReference>
<feature type="domain" description="Helicase ATP-binding" evidence="13">
    <location>
        <begin position="194"/>
        <end position="361"/>
    </location>
</feature>
<dbReference type="InterPro" id="IPR014001">
    <property type="entry name" value="Helicase_ATP-bd"/>
</dbReference>
<dbReference type="GO" id="GO:0006269">
    <property type="term" value="P:DNA replication, synthesis of primer"/>
    <property type="evidence" value="ECO:0007669"/>
    <property type="project" value="UniProtKB-KW"/>
</dbReference>
<feature type="binding site" evidence="12">
    <location>
        <position position="466"/>
    </location>
    <ligand>
        <name>Zn(2+)</name>
        <dbReference type="ChEBI" id="CHEBI:29105"/>
        <label>1</label>
    </ligand>
</feature>
<feature type="binding site" evidence="12">
    <location>
        <position position="450"/>
    </location>
    <ligand>
        <name>Zn(2+)</name>
        <dbReference type="ChEBI" id="CHEBI:29105"/>
        <label>2</label>
    </ligand>
</feature>
<feature type="binding site" evidence="12">
    <location>
        <position position="426"/>
    </location>
    <ligand>
        <name>Zn(2+)</name>
        <dbReference type="ChEBI" id="CHEBI:29105"/>
        <label>1</label>
    </ligand>
</feature>
<evidence type="ECO:0000256" key="10">
    <source>
        <dbReference type="ARBA" id="ARBA00023235"/>
    </source>
</evidence>
<dbReference type="GO" id="GO:0006302">
    <property type="term" value="P:double-strand break repair"/>
    <property type="evidence" value="ECO:0007669"/>
    <property type="project" value="InterPro"/>
</dbReference>
<feature type="domain" description="Helicase C-terminal" evidence="14">
    <location>
        <begin position="458"/>
        <end position="612"/>
    </location>
</feature>
<keyword evidence="6 12" id="KW-0347">Helicase</keyword>
<comment type="function">
    <text evidence="12">Initiates the restart of stalled replication forks, which reloads the replicative helicase on sites other than the origin of replication. Recognizes and binds to abandoned replication forks and remodels them to uncover a helicase loading site. Promotes assembly of the primosome at these replication forks.</text>
</comment>
<keyword evidence="4 12" id="KW-0547">Nucleotide-binding</keyword>
<evidence type="ECO:0000256" key="4">
    <source>
        <dbReference type="ARBA" id="ARBA00022741"/>
    </source>
</evidence>
<gene>
    <name evidence="12" type="primary">priA</name>
    <name evidence="15" type="ORF">CALK_0618</name>
</gene>
<dbReference type="AlphaFoldDB" id="U7D7C2"/>
<feature type="binding site" evidence="12">
    <location>
        <position position="435"/>
    </location>
    <ligand>
        <name>Zn(2+)</name>
        <dbReference type="ChEBI" id="CHEBI:29105"/>
        <label>2</label>
    </ligand>
</feature>
<accession>U7D7C2</accession>
<evidence type="ECO:0000256" key="6">
    <source>
        <dbReference type="ARBA" id="ARBA00022806"/>
    </source>
</evidence>
<keyword evidence="1 12" id="KW-0639">Primosome</keyword>
<dbReference type="NCBIfam" id="TIGR00595">
    <property type="entry name" value="priA"/>
    <property type="match status" value="1"/>
</dbReference>
<protein>
    <recommendedName>
        <fullName evidence="12">Replication restart protein PriA</fullName>
    </recommendedName>
    <alternativeName>
        <fullName evidence="12">ATP-dependent DNA helicase PriA</fullName>
        <ecNumber evidence="12">5.6.2.4</ecNumber>
    </alternativeName>
    <alternativeName>
        <fullName evidence="12">DNA 3'-5' helicase PriA</fullName>
    </alternativeName>
</protein>
<dbReference type="Proteomes" id="UP000017148">
    <property type="component" value="Unassembled WGS sequence"/>
</dbReference>
<dbReference type="InterPro" id="IPR005259">
    <property type="entry name" value="PriA"/>
</dbReference>
<comment type="cofactor">
    <cofactor evidence="12">
        <name>Zn(2+)</name>
        <dbReference type="ChEBI" id="CHEBI:29105"/>
    </cofactor>
    <text evidence="12">Binds 2 zinc ions per subunit.</text>
</comment>
<keyword evidence="7 12" id="KW-0862">Zinc</keyword>
<evidence type="ECO:0000256" key="3">
    <source>
        <dbReference type="ARBA" id="ARBA00022723"/>
    </source>
</evidence>
<evidence type="ECO:0000313" key="15">
    <source>
        <dbReference type="EMBL" id="ERP38845.1"/>
    </source>
</evidence>
<keyword evidence="9 12" id="KW-0238">DNA-binding</keyword>
<dbReference type="HAMAP" id="MF_00983">
    <property type="entry name" value="PriA"/>
    <property type="match status" value="1"/>
</dbReference>
<dbReference type="PROSITE" id="PS51192">
    <property type="entry name" value="HELICASE_ATP_BIND_1"/>
    <property type="match status" value="1"/>
</dbReference>
<dbReference type="GO" id="GO:0003677">
    <property type="term" value="F:DNA binding"/>
    <property type="evidence" value="ECO:0007669"/>
    <property type="project" value="UniProtKB-UniRule"/>
</dbReference>
<feature type="binding site" evidence="12">
    <location>
        <position position="423"/>
    </location>
    <ligand>
        <name>Zn(2+)</name>
        <dbReference type="ChEBI" id="CHEBI:29105"/>
        <label>1</label>
    </ligand>
</feature>
<dbReference type="GO" id="GO:0005524">
    <property type="term" value="F:ATP binding"/>
    <property type="evidence" value="ECO:0007669"/>
    <property type="project" value="UniProtKB-UniRule"/>
</dbReference>
<dbReference type="eggNOG" id="COG1198">
    <property type="taxonomic scope" value="Bacteria"/>
</dbReference>
<keyword evidence="8 12" id="KW-0067">ATP-binding</keyword>
<organism evidence="15 16">
    <name type="scientific">Chitinivibrio alkaliphilus ACht1</name>
    <dbReference type="NCBI Taxonomy" id="1313304"/>
    <lineage>
        <taxon>Bacteria</taxon>
        <taxon>Pseudomonadati</taxon>
        <taxon>Fibrobacterota</taxon>
        <taxon>Chitinivibrionia</taxon>
        <taxon>Chitinivibrionales</taxon>
        <taxon>Chitinivibrionaceae</taxon>
        <taxon>Chitinivibrio</taxon>
    </lineage>
</organism>
<comment type="catalytic activity">
    <reaction evidence="12">
        <text>Couples ATP hydrolysis with the unwinding of duplex DNA by translocating in the 3'-5' direction.</text>
        <dbReference type="EC" id="5.6.2.4"/>
    </reaction>
</comment>
<evidence type="ECO:0000256" key="7">
    <source>
        <dbReference type="ARBA" id="ARBA00022833"/>
    </source>
</evidence>
<dbReference type="EC" id="5.6.2.4" evidence="12"/>